<name>A0A6N8IGK8_9ACTN</name>
<organism evidence="1 2">
    <name type="scientific">Gordonibacter urolithinfaciens</name>
    <dbReference type="NCBI Taxonomy" id="1335613"/>
    <lineage>
        <taxon>Bacteria</taxon>
        <taxon>Bacillati</taxon>
        <taxon>Actinomycetota</taxon>
        <taxon>Coriobacteriia</taxon>
        <taxon>Eggerthellales</taxon>
        <taxon>Eggerthellaceae</taxon>
        <taxon>Gordonibacter</taxon>
    </lineage>
</organism>
<dbReference type="EMBL" id="WPOC01000008">
    <property type="protein sequence ID" value="MVN14968.1"/>
    <property type="molecule type" value="Genomic_DNA"/>
</dbReference>
<dbReference type="Proteomes" id="UP000468327">
    <property type="component" value="Unassembled WGS sequence"/>
</dbReference>
<evidence type="ECO:0000313" key="1">
    <source>
        <dbReference type="EMBL" id="MVN14968.1"/>
    </source>
</evidence>
<dbReference type="RefSeq" id="WP_157005076.1">
    <property type="nucleotide sequence ID" value="NZ_DBEZYS010000012.1"/>
</dbReference>
<evidence type="ECO:0000313" key="2">
    <source>
        <dbReference type="Proteomes" id="UP000468327"/>
    </source>
</evidence>
<accession>A0A6N8IGK8</accession>
<proteinExistence type="predicted"/>
<sequence length="79" mass="8590">MKLDVEFRETRQSFAAEFKCAQVVQTGAPCKAGENIEIDEDGAISVITTDEAEKDNTRPITSAGVYLQIGNINALLETI</sequence>
<keyword evidence="2" id="KW-1185">Reference proteome</keyword>
<comment type="caution">
    <text evidence="1">The sequence shown here is derived from an EMBL/GenBank/DDBJ whole genome shotgun (WGS) entry which is preliminary data.</text>
</comment>
<reference evidence="1 2" key="1">
    <citation type="submission" date="2019-11" db="EMBL/GenBank/DDBJ databases">
        <title>Whole genome shotgun sequencing (WGS) data from Adlercreutzia equolifaciens ResAG-91, Eggerthella lenta MRI-F36, MRI-F37, MRI-F40, ResAG-49, ResAG-88, ResAG-121, ResAG-145, and Gordonibacter sp. ResAG-5, ResAG-26, ResAG-43, ResAG-50, ResAG-59.</title>
        <authorList>
            <person name="Stoll D.A."/>
            <person name="Danylec N."/>
            <person name="Franz C.M.A.P."/>
            <person name="Huch M."/>
        </authorList>
    </citation>
    <scope>NUCLEOTIDE SEQUENCE [LARGE SCALE GENOMIC DNA]</scope>
    <source>
        <strain evidence="1 2">ResAG-59</strain>
    </source>
</reference>
<dbReference type="AlphaFoldDB" id="A0A6N8IGK8"/>
<gene>
    <name evidence="1" type="ORF">GO738_06310</name>
</gene>
<protein>
    <submittedName>
        <fullName evidence="1">Uncharacterized protein</fullName>
    </submittedName>
</protein>